<gene>
    <name evidence="4" type="ORF">UFOPK2658_00979</name>
    <name evidence="5" type="ORF">UFOPK2880_00617</name>
    <name evidence="6" type="ORF">UFOPK3004_01928</name>
    <name evidence="7" type="ORF">UFOPK3304_00870</name>
    <name evidence="8" type="ORF">UFOPK3494_00781</name>
    <name evidence="9" type="ORF">UFOPK4134_01559</name>
</gene>
<dbReference type="NCBIfam" id="TIGR00003">
    <property type="entry name" value="copper ion binding protein"/>
    <property type="match status" value="1"/>
</dbReference>
<dbReference type="Pfam" id="PF00403">
    <property type="entry name" value="HMA"/>
    <property type="match status" value="1"/>
</dbReference>
<dbReference type="PROSITE" id="PS01047">
    <property type="entry name" value="HMA_1"/>
    <property type="match status" value="1"/>
</dbReference>
<dbReference type="PRINTS" id="PR00944">
    <property type="entry name" value="CUEXPORT"/>
</dbReference>
<evidence type="ECO:0000313" key="7">
    <source>
        <dbReference type="EMBL" id="CAB4868601.1"/>
    </source>
</evidence>
<dbReference type="EMBL" id="CAFBMF010000037">
    <property type="protein sequence ID" value="CAB4897902.1"/>
    <property type="molecule type" value="Genomic_DNA"/>
</dbReference>
<accession>A0A6J6RBG1</accession>
<dbReference type="GO" id="GO:0006825">
    <property type="term" value="P:copper ion transport"/>
    <property type="evidence" value="ECO:0007669"/>
    <property type="project" value="InterPro"/>
</dbReference>
<evidence type="ECO:0000259" key="3">
    <source>
        <dbReference type="PROSITE" id="PS50846"/>
    </source>
</evidence>
<feature type="domain" description="HMA" evidence="3">
    <location>
        <begin position="2"/>
        <end position="67"/>
    </location>
</feature>
<dbReference type="EMBL" id="CAFBPS010000156">
    <property type="protein sequence ID" value="CAB5036014.1"/>
    <property type="molecule type" value="Genomic_DNA"/>
</dbReference>
<name>A0A6J6RBG1_9ZZZZ</name>
<dbReference type="Gene3D" id="3.30.70.100">
    <property type="match status" value="1"/>
</dbReference>
<evidence type="ECO:0000313" key="6">
    <source>
        <dbReference type="EMBL" id="CAB4822778.1"/>
    </source>
</evidence>
<dbReference type="InterPro" id="IPR006121">
    <property type="entry name" value="HMA_dom"/>
</dbReference>
<dbReference type="InterPro" id="IPR000428">
    <property type="entry name" value="Cu-bd"/>
</dbReference>
<evidence type="ECO:0000313" key="9">
    <source>
        <dbReference type="EMBL" id="CAB5036014.1"/>
    </source>
</evidence>
<evidence type="ECO:0000313" key="5">
    <source>
        <dbReference type="EMBL" id="CAB4767547.1"/>
    </source>
</evidence>
<evidence type="ECO:0000256" key="1">
    <source>
        <dbReference type="ARBA" id="ARBA00022723"/>
    </source>
</evidence>
<dbReference type="PROSITE" id="PS50846">
    <property type="entry name" value="HMA_2"/>
    <property type="match status" value="1"/>
</dbReference>
<dbReference type="SUPFAM" id="SSF55008">
    <property type="entry name" value="HMA, heavy metal-associated domain"/>
    <property type="match status" value="1"/>
</dbReference>
<keyword evidence="1" id="KW-0479">Metal-binding</keyword>
<protein>
    <submittedName>
        <fullName evidence="4">Unannotated protein</fullName>
    </submittedName>
</protein>
<evidence type="ECO:0000313" key="8">
    <source>
        <dbReference type="EMBL" id="CAB4897902.1"/>
    </source>
</evidence>
<dbReference type="CDD" id="cd00371">
    <property type="entry name" value="HMA"/>
    <property type="match status" value="1"/>
</dbReference>
<sequence>MTTTTFQVPGMTCGHCTGAVTDELSKINGVTKVDVDLETKKVSLESDAAVEWQIIVDAIDEAGFEAVKS</sequence>
<dbReference type="AlphaFoldDB" id="A0A6J6RBG1"/>
<dbReference type="GO" id="GO:0005507">
    <property type="term" value="F:copper ion binding"/>
    <property type="evidence" value="ECO:0007669"/>
    <property type="project" value="InterPro"/>
</dbReference>
<keyword evidence="2" id="KW-0186">Copper</keyword>
<reference evidence="4" key="1">
    <citation type="submission" date="2020-05" db="EMBL/GenBank/DDBJ databases">
        <authorList>
            <person name="Chiriac C."/>
            <person name="Salcher M."/>
            <person name="Ghai R."/>
            <person name="Kavagutti S V."/>
        </authorList>
    </citation>
    <scope>NUCLEOTIDE SEQUENCE</scope>
</reference>
<dbReference type="FunFam" id="3.30.70.100:FF:000001">
    <property type="entry name" value="ATPase copper transporting beta"/>
    <property type="match status" value="1"/>
</dbReference>
<dbReference type="EMBL" id="CAEZYH010000036">
    <property type="protein sequence ID" value="CAB4720369.1"/>
    <property type="molecule type" value="Genomic_DNA"/>
</dbReference>
<evidence type="ECO:0000313" key="4">
    <source>
        <dbReference type="EMBL" id="CAB4720369.1"/>
    </source>
</evidence>
<proteinExistence type="predicted"/>
<dbReference type="InterPro" id="IPR017969">
    <property type="entry name" value="Heavy-metal-associated_CS"/>
</dbReference>
<organism evidence="4">
    <name type="scientific">freshwater metagenome</name>
    <dbReference type="NCBI Taxonomy" id="449393"/>
    <lineage>
        <taxon>unclassified sequences</taxon>
        <taxon>metagenomes</taxon>
        <taxon>ecological metagenomes</taxon>
    </lineage>
</organism>
<dbReference type="InterPro" id="IPR006122">
    <property type="entry name" value="HMA_Cu_ion-bd"/>
</dbReference>
<dbReference type="EMBL" id="CAFBLJ010000037">
    <property type="protein sequence ID" value="CAB4868601.1"/>
    <property type="molecule type" value="Genomic_DNA"/>
</dbReference>
<evidence type="ECO:0000256" key="2">
    <source>
        <dbReference type="ARBA" id="ARBA00023008"/>
    </source>
</evidence>
<dbReference type="EMBL" id="CAEZZP010000026">
    <property type="protein sequence ID" value="CAB4767547.1"/>
    <property type="molecule type" value="Genomic_DNA"/>
</dbReference>
<dbReference type="EMBL" id="CAFAAL010000277">
    <property type="protein sequence ID" value="CAB4822778.1"/>
    <property type="molecule type" value="Genomic_DNA"/>
</dbReference>
<dbReference type="InterPro" id="IPR036163">
    <property type="entry name" value="HMA_dom_sf"/>
</dbReference>